<proteinExistence type="predicted"/>
<protein>
    <submittedName>
        <fullName evidence="1">Uncharacterized protein</fullName>
    </submittedName>
</protein>
<evidence type="ECO:0000313" key="1">
    <source>
        <dbReference type="EMBL" id="GBM46207.1"/>
    </source>
</evidence>
<dbReference type="EMBL" id="BGPR01001127">
    <property type="protein sequence ID" value="GBM46207.1"/>
    <property type="molecule type" value="Genomic_DNA"/>
</dbReference>
<organism evidence="1 2">
    <name type="scientific">Araneus ventricosus</name>
    <name type="common">Orbweaver spider</name>
    <name type="synonym">Epeira ventricosa</name>
    <dbReference type="NCBI Taxonomy" id="182803"/>
    <lineage>
        <taxon>Eukaryota</taxon>
        <taxon>Metazoa</taxon>
        <taxon>Ecdysozoa</taxon>
        <taxon>Arthropoda</taxon>
        <taxon>Chelicerata</taxon>
        <taxon>Arachnida</taxon>
        <taxon>Araneae</taxon>
        <taxon>Araneomorphae</taxon>
        <taxon>Entelegynae</taxon>
        <taxon>Araneoidea</taxon>
        <taxon>Araneidae</taxon>
        <taxon>Araneus</taxon>
    </lineage>
</organism>
<name>A0A4Y2FYW7_ARAVE</name>
<keyword evidence="2" id="KW-1185">Reference proteome</keyword>
<sequence>MCNTKKSQEHRNNVVRPICTKDFNTGSQVHLIDSQSPCGDYKWLMNCQDRATKFRPLDTTSAADVAVELLKAFLYFAASYKDREFTANMINELSAM</sequence>
<accession>A0A4Y2FYW7</accession>
<comment type="caution">
    <text evidence="1">The sequence shown here is derived from an EMBL/GenBank/DDBJ whole genome shotgun (WGS) entry which is preliminary data.</text>
</comment>
<dbReference type="AlphaFoldDB" id="A0A4Y2FYW7"/>
<dbReference type="Proteomes" id="UP000499080">
    <property type="component" value="Unassembled WGS sequence"/>
</dbReference>
<gene>
    <name evidence="1" type="ORF">AVEN_270217_1</name>
</gene>
<reference evidence="1 2" key="1">
    <citation type="journal article" date="2019" name="Sci. Rep.">
        <title>Orb-weaving spider Araneus ventricosus genome elucidates the spidroin gene catalogue.</title>
        <authorList>
            <person name="Kono N."/>
            <person name="Nakamura H."/>
            <person name="Ohtoshi R."/>
            <person name="Moran D.A.P."/>
            <person name="Shinohara A."/>
            <person name="Yoshida Y."/>
            <person name="Fujiwara M."/>
            <person name="Mori M."/>
            <person name="Tomita M."/>
            <person name="Arakawa K."/>
        </authorList>
    </citation>
    <scope>NUCLEOTIDE SEQUENCE [LARGE SCALE GENOMIC DNA]</scope>
</reference>
<evidence type="ECO:0000313" key="2">
    <source>
        <dbReference type="Proteomes" id="UP000499080"/>
    </source>
</evidence>